<proteinExistence type="predicted"/>
<reference evidence="2 3" key="1">
    <citation type="submission" date="2015-03" db="EMBL/GenBank/DDBJ databases">
        <title>Draft genome sequences of two protease-producing strains of Arsukibacterium isolated from two cold and alkaline environments.</title>
        <authorList>
            <person name="Lylloff J.E."/>
            <person name="Skov L.B."/>
            <person name="Jepsen M."/>
            <person name="Hallin P.F."/>
            <person name="Sorensen S.J."/>
            <person name="Stougaard P."/>
            <person name="Glaring M.A."/>
        </authorList>
    </citation>
    <scope>NUCLEOTIDE SEQUENCE [LARGE SCALE GENOMIC DNA]</scope>
    <source>
        <strain evidence="2 3">GCM72</strain>
    </source>
</reference>
<keyword evidence="1" id="KW-0812">Transmembrane</keyword>
<protein>
    <submittedName>
        <fullName evidence="2">Uncharacterized protein</fullName>
    </submittedName>
</protein>
<comment type="caution">
    <text evidence="2">The sequence shown here is derived from an EMBL/GenBank/DDBJ whole genome shotgun (WGS) entry which is preliminary data.</text>
</comment>
<evidence type="ECO:0000256" key="1">
    <source>
        <dbReference type="SAM" id="Phobius"/>
    </source>
</evidence>
<keyword evidence="3" id="KW-1185">Reference proteome</keyword>
<dbReference type="EMBL" id="LAHO01000007">
    <property type="protein sequence ID" value="KKO45758.1"/>
    <property type="molecule type" value="Genomic_DNA"/>
</dbReference>
<accession>A0A0M2V9B2</accession>
<evidence type="ECO:0000313" key="2">
    <source>
        <dbReference type="EMBL" id="KKO45758.1"/>
    </source>
</evidence>
<gene>
    <name evidence="2" type="ORF">WG68_08560</name>
</gene>
<feature type="transmembrane region" description="Helical" evidence="1">
    <location>
        <begin position="39"/>
        <end position="60"/>
    </location>
</feature>
<name>A0A0M2V9B2_9GAMM</name>
<sequence length="181" mass="19922">MAASTLCKSCNSQVLSNSKKCPVCNSSISSNRFIKIVKIALVAVIAVPILSAILTAISGYEGTTYQATAKPLESDYADAKVFDYRAAALQNIPRNELIRVNGVVIQTYGKNAIRLGTKRVFGGFFEEDVYLTFSEAPQILEGDTLEIKARYQGVQIFETILKTESKVPHLHVDYYSVSKMN</sequence>
<evidence type="ECO:0000313" key="3">
    <source>
        <dbReference type="Proteomes" id="UP000034228"/>
    </source>
</evidence>
<dbReference type="Proteomes" id="UP000034228">
    <property type="component" value="Unassembled WGS sequence"/>
</dbReference>
<organism evidence="2 3">
    <name type="scientific">Arsukibacterium ikkense</name>
    <dbReference type="NCBI Taxonomy" id="336831"/>
    <lineage>
        <taxon>Bacteria</taxon>
        <taxon>Pseudomonadati</taxon>
        <taxon>Pseudomonadota</taxon>
        <taxon>Gammaproteobacteria</taxon>
        <taxon>Chromatiales</taxon>
        <taxon>Chromatiaceae</taxon>
        <taxon>Arsukibacterium</taxon>
    </lineage>
</organism>
<keyword evidence="1" id="KW-0472">Membrane</keyword>
<keyword evidence="1" id="KW-1133">Transmembrane helix</keyword>
<dbReference type="AlphaFoldDB" id="A0A0M2V9B2"/>
<dbReference type="RefSeq" id="WP_046557276.1">
    <property type="nucleotide sequence ID" value="NZ_LAHO01000007.1"/>
</dbReference>